<accession>A0A1W2WP86</accession>
<dbReference type="GeneID" id="101242801"/>
<keyword evidence="4" id="KW-1185">Reference proteome</keyword>
<dbReference type="Ensembl" id="ENSCINT00000030523.1">
    <property type="protein sequence ID" value="ENSCINP00000032132.1"/>
    <property type="gene ID" value="ENSCING00000021727.1"/>
</dbReference>
<dbReference type="HOGENOM" id="CLU_1453915_0_0_1"/>
<evidence type="ECO:0000256" key="1">
    <source>
        <dbReference type="SAM" id="Phobius"/>
    </source>
</evidence>
<dbReference type="RefSeq" id="XP_004226819.1">
    <property type="nucleotide sequence ID" value="XM_004226771.4"/>
</dbReference>
<reference evidence="3" key="2">
    <citation type="journal article" date="2008" name="Genome Biol.">
        <title>Improved genome assembly and evidence-based global gene model set for the chordate Ciona intestinalis: new insight into intron and operon populations.</title>
        <authorList>
            <person name="Satou Y."/>
            <person name="Mineta K."/>
            <person name="Ogasawara M."/>
            <person name="Sasakura Y."/>
            <person name="Shoguchi E."/>
            <person name="Ueno K."/>
            <person name="Yamada L."/>
            <person name="Matsumoto J."/>
            <person name="Wasserscheid J."/>
            <person name="Dewar K."/>
            <person name="Wiley G.B."/>
            <person name="Macmil S.L."/>
            <person name="Roe B.A."/>
            <person name="Zeller R.W."/>
            <person name="Hastings K.E."/>
            <person name="Lemaire P."/>
            <person name="Lindquist E."/>
            <person name="Endo T."/>
            <person name="Hotta K."/>
            <person name="Inaba K."/>
        </authorList>
    </citation>
    <scope>NUCLEOTIDE SEQUENCE [LARGE SCALE GENOMIC DNA]</scope>
    <source>
        <strain evidence="3">wild type</strain>
    </source>
</reference>
<name>H2XR48_CIOIN</name>
<dbReference type="AlphaFoldDB" id="H2XR48"/>
<evidence type="ECO:0000313" key="3">
    <source>
        <dbReference type="Ensembl" id="ENSCINP00000032132.1"/>
    </source>
</evidence>
<dbReference type="KEGG" id="cin:101242801"/>
<sequence length="186" mass="21701">MVYNLHWFCLLLVFATKSRCRIPLSSDFWYERDQSLNSSLGFCLMEKIFGYENITGRCVLAENNAQRWCASQHGSPKATIHQKNNKFCPAIQFQHQLQAIAYNRRRVPCYLYIRLRRKEQGVCTTHTHHPGFMCLGANLTEIGHPGCKHLFKPQLFTNNANSNLLYSNMLVYICALPSFWLLFWSM</sequence>
<reference evidence="3" key="4">
    <citation type="submission" date="2025-09" db="UniProtKB">
        <authorList>
            <consortium name="Ensembl"/>
        </authorList>
    </citation>
    <scope>IDENTIFICATION</scope>
</reference>
<feature type="signal peptide" evidence="2">
    <location>
        <begin position="1"/>
        <end position="20"/>
    </location>
</feature>
<organism evidence="3 4">
    <name type="scientific">Ciona intestinalis</name>
    <name type="common">Transparent sea squirt</name>
    <name type="synonym">Ascidia intestinalis</name>
    <dbReference type="NCBI Taxonomy" id="7719"/>
    <lineage>
        <taxon>Eukaryota</taxon>
        <taxon>Metazoa</taxon>
        <taxon>Chordata</taxon>
        <taxon>Tunicata</taxon>
        <taxon>Ascidiacea</taxon>
        <taxon>Phlebobranchia</taxon>
        <taxon>Cionidae</taxon>
        <taxon>Ciona</taxon>
    </lineage>
</organism>
<evidence type="ECO:0000256" key="2">
    <source>
        <dbReference type="SAM" id="SignalP"/>
    </source>
</evidence>
<keyword evidence="1" id="KW-0812">Transmembrane</keyword>
<dbReference type="InParanoid" id="H2XR48"/>
<evidence type="ECO:0000313" key="4">
    <source>
        <dbReference type="Proteomes" id="UP000008144"/>
    </source>
</evidence>
<proteinExistence type="predicted"/>
<accession>H2XR48</accession>
<feature type="transmembrane region" description="Helical" evidence="1">
    <location>
        <begin position="164"/>
        <end position="184"/>
    </location>
</feature>
<gene>
    <name evidence="3" type="primary">LOC101242801</name>
</gene>
<protein>
    <submittedName>
        <fullName evidence="3">Uncharacterized LOC101242801</fullName>
    </submittedName>
</protein>
<reference evidence="3" key="3">
    <citation type="submission" date="2025-08" db="UniProtKB">
        <authorList>
            <consortium name="Ensembl"/>
        </authorList>
    </citation>
    <scope>IDENTIFICATION</scope>
</reference>
<keyword evidence="1" id="KW-0472">Membrane</keyword>
<keyword evidence="1" id="KW-1133">Transmembrane helix</keyword>
<dbReference type="EMBL" id="EAAA01001098">
    <property type="status" value="NOT_ANNOTATED_CDS"/>
    <property type="molecule type" value="Genomic_DNA"/>
</dbReference>
<dbReference type="Proteomes" id="UP000008144">
    <property type="component" value="Chromosome 13"/>
</dbReference>
<feature type="chain" id="PRO_5014093546" evidence="2">
    <location>
        <begin position="21"/>
        <end position="186"/>
    </location>
</feature>
<keyword evidence="2" id="KW-0732">Signal</keyword>
<reference evidence="4" key="1">
    <citation type="journal article" date="2002" name="Science">
        <title>The draft genome of Ciona intestinalis: insights into chordate and vertebrate origins.</title>
        <authorList>
            <person name="Dehal P."/>
            <person name="Satou Y."/>
            <person name="Campbell R.K."/>
            <person name="Chapman J."/>
            <person name="Degnan B."/>
            <person name="De Tomaso A."/>
            <person name="Davidson B."/>
            <person name="Di Gregorio A."/>
            <person name="Gelpke M."/>
            <person name="Goodstein D.M."/>
            <person name="Harafuji N."/>
            <person name="Hastings K.E."/>
            <person name="Ho I."/>
            <person name="Hotta K."/>
            <person name="Huang W."/>
            <person name="Kawashima T."/>
            <person name="Lemaire P."/>
            <person name="Martinez D."/>
            <person name="Meinertzhagen I.A."/>
            <person name="Necula S."/>
            <person name="Nonaka M."/>
            <person name="Putnam N."/>
            <person name="Rash S."/>
            <person name="Saiga H."/>
            <person name="Satake M."/>
            <person name="Terry A."/>
            <person name="Yamada L."/>
            <person name="Wang H.G."/>
            <person name="Awazu S."/>
            <person name="Azumi K."/>
            <person name="Boore J."/>
            <person name="Branno M."/>
            <person name="Chin-Bow S."/>
            <person name="DeSantis R."/>
            <person name="Doyle S."/>
            <person name="Francino P."/>
            <person name="Keys D.N."/>
            <person name="Haga S."/>
            <person name="Hayashi H."/>
            <person name="Hino K."/>
            <person name="Imai K.S."/>
            <person name="Inaba K."/>
            <person name="Kano S."/>
            <person name="Kobayashi K."/>
            <person name="Kobayashi M."/>
            <person name="Lee B.I."/>
            <person name="Makabe K.W."/>
            <person name="Manohar C."/>
            <person name="Matassi G."/>
            <person name="Medina M."/>
            <person name="Mochizuki Y."/>
            <person name="Mount S."/>
            <person name="Morishita T."/>
            <person name="Miura S."/>
            <person name="Nakayama A."/>
            <person name="Nishizaka S."/>
            <person name="Nomoto H."/>
            <person name="Ohta F."/>
            <person name="Oishi K."/>
            <person name="Rigoutsos I."/>
            <person name="Sano M."/>
            <person name="Sasaki A."/>
            <person name="Sasakura Y."/>
            <person name="Shoguchi E."/>
            <person name="Shin-i T."/>
            <person name="Spagnuolo A."/>
            <person name="Stainier D."/>
            <person name="Suzuki M.M."/>
            <person name="Tassy O."/>
            <person name="Takatori N."/>
            <person name="Tokuoka M."/>
            <person name="Yagi K."/>
            <person name="Yoshizaki F."/>
            <person name="Wada S."/>
            <person name="Zhang C."/>
            <person name="Hyatt P.D."/>
            <person name="Larimer F."/>
            <person name="Detter C."/>
            <person name="Doggett N."/>
            <person name="Glavina T."/>
            <person name="Hawkins T."/>
            <person name="Richardson P."/>
            <person name="Lucas S."/>
            <person name="Kohara Y."/>
            <person name="Levine M."/>
            <person name="Satoh N."/>
            <person name="Rokhsar D.S."/>
        </authorList>
    </citation>
    <scope>NUCLEOTIDE SEQUENCE [LARGE SCALE GENOMIC DNA]</scope>
</reference>